<dbReference type="PANTHER" id="PTHR10845">
    <property type="entry name" value="REGULATOR OF G PROTEIN SIGNALING"/>
    <property type="match status" value="1"/>
</dbReference>
<comment type="caution">
    <text evidence="3">The sequence shown here is derived from an EMBL/GenBank/DDBJ whole genome shotgun (WGS) entry which is preliminary data.</text>
</comment>
<accession>A0A9P4SDI6</accession>
<dbReference type="Pfam" id="PF00615">
    <property type="entry name" value="RGS"/>
    <property type="match status" value="1"/>
</dbReference>
<evidence type="ECO:0000313" key="3">
    <source>
        <dbReference type="EMBL" id="KAF2840756.1"/>
    </source>
</evidence>
<organism evidence="3 4">
    <name type="scientific">Patellaria atrata CBS 101060</name>
    <dbReference type="NCBI Taxonomy" id="1346257"/>
    <lineage>
        <taxon>Eukaryota</taxon>
        <taxon>Fungi</taxon>
        <taxon>Dikarya</taxon>
        <taxon>Ascomycota</taxon>
        <taxon>Pezizomycotina</taxon>
        <taxon>Dothideomycetes</taxon>
        <taxon>Dothideomycetes incertae sedis</taxon>
        <taxon>Patellariales</taxon>
        <taxon>Patellariaceae</taxon>
        <taxon>Patellaria</taxon>
    </lineage>
</organism>
<protein>
    <submittedName>
        <fullName evidence="3">Regulator of G protein signaling superfamily</fullName>
    </submittedName>
</protein>
<reference evidence="3" key="1">
    <citation type="journal article" date="2020" name="Stud. Mycol.">
        <title>101 Dothideomycetes genomes: a test case for predicting lifestyles and emergence of pathogens.</title>
        <authorList>
            <person name="Haridas S."/>
            <person name="Albert R."/>
            <person name="Binder M."/>
            <person name="Bloem J."/>
            <person name="Labutti K."/>
            <person name="Salamov A."/>
            <person name="Andreopoulos B."/>
            <person name="Baker S."/>
            <person name="Barry K."/>
            <person name="Bills G."/>
            <person name="Bluhm B."/>
            <person name="Cannon C."/>
            <person name="Castanera R."/>
            <person name="Culley D."/>
            <person name="Daum C."/>
            <person name="Ezra D."/>
            <person name="Gonzalez J."/>
            <person name="Henrissat B."/>
            <person name="Kuo A."/>
            <person name="Liang C."/>
            <person name="Lipzen A."/>
            <person name="Lutzoni F."/>
            <person name="Magnuson J."/>
            <person name="Mondo S."/>
            <person name="Nolan M."/>
            <person name="Ohm R."/>
            <person name="Pangilinan J."/>
            <person name="Park H.-J."/>
            <person name="Ramirez L."/>
            <person name="Alfaro M."/>
            <person name="Sun H."/>
            <person name="Tritt A."/>
            <person name="Yoshinaga Y."/>
            <person name="Zwiers L.-H."/>
            <person name="Turgeon B."/>
            <person name="Goodwin S."/>
            <person name="Spatafora J."/>
            <person name="Crous P."/>
            <person name="Grigoriev I."/>
        </authorList>
    </citation>
    <scope>NUCLEOTIDE SEQUENCE</scope>
    <source>
        <strain evidence="3">CBS 101060</strain>
    </source>
</reference>
<dbReference type="InterPro" id="IPR044926">
    <property type="entry name" value="RGS_subdomain_2"/>
</dbReference>
<evidence type="ECO:0000259" key="2">
    <source>
        <dbReference type="PROSITE" id="PS50132"/>
    </source>
</evidence>
<dbReference type="Gene3D" id="1.10.167.10">
    <property type="entry name" value="Regulator of G-protein Signalling 4, domain 2"/>
    <property type="match status" value="1"/>
</dbReference>
<dbReference type="CDD" id="cd07440">
    <property type="entry name" value="RGS"/>
    <property type="match status" value="1"/>
</dbReference>
<feature type="compositionally biased region" description="Basic and acidic residues" evidence="1">
    <location>
        <begin position="183"/>
        <end position="195"/>
    </location>
</feature>
<dbReference type="SUPFAM" id="SSF48097">
    <property type="entry name" value="Regulator of G-protein signaling, RGS"/>
    <property type="match status" value="1"/>
</dbReference>
<dbReference type="EMBL" id="MU006092">
    <property type="protein sequence ID" value="KAF2840756.1"/>
    <property type="molecule type" value="Genomic_DNA"/>
</dbReference>
<dbReference type="AlphaFoldDB" id="A0A9P4SDI6"/>
<dbReference type="InterPro" id="IPR036305">
    <property type="entry name" value="RGS_sf"/>
</dbReference>
<evidence type="ECO:0000256" key="1">
    <source>
        <dbReference type="SAM" id="MobiDB-lite"/>
    </source>
</evidence>
<dbReference type="PANTHER" id="PTHR10845:SF267">
    <property type="entry name" value="REGULATOR OF G PROTEIN SIGNALING DOMAIN PROTEIN (AFU_ORTHOLOGUE AFUA_6G06860)"/>
    <property type="match status" value="1"/>
</dbReference>
<sequence>MSSSSHYAHSRPLTVAIPRSAFATGPYCPRRPNLTEILANTAPPPWTLSAFMAYLSQNHCLETLEFTMDASRYRKHYNKMIARSPQAQISPVSEECKYVKMLWRRLLEAYIAPNGPREVNLPSDVRDRILSQSDLYSPPPPDTLTPAVEKVYELMEESVLVPFLNSLCPQTAHPDSAYDTSDENFHSHTRSYDER</sequence>
<proteinExistence type="predicted"/>
<dbReference type="Proteomes" id="UP000799429">
    <property type="component" value="Unassembled WGS sequence"/>
</dbReference>
<keyword evidence="4" id="KW-1185">Reference proteome</keyword>
<name>A0A9P4SDI6_9PEZI</name>
<dbReference type="SMART" id="SM00315">
    <property type="entry name" value="RGS"/>
    <property type="match status" value="1"/>
</dbReference>
<dbReference type="OrthoDB" id="10266999at2759"/>
<dbReference type="PROSITE" id="PS50132">
    <property type="entry name" value="RGS"/>
    <property type="match status" value="1"/>
</dbReference>
<feature type="non-terminal residue" evidence="3">
    <location>
        <position position="195"/>
    </location>
</feature>
<gene>
    <name evidence="3" type="ORF">M501DRAFT_912497</name>
</gene>
<dbReference type="InterPro" id="IPR016137">
    <property type="entry name" value="RGS"/>
</dbReference>
<feature type="domain" description="RGS" evidence="2">
    <location>
        <begin position="51"/>
        <end position="166"/>
    </location>
</feature>
<feature type="region of interest" description="Disordered" evidence="1">
    <location>
        <begin position="174"/>
        <end position="195"/>
    </location>
</feature>
<evidence type="ECO:0000313" key="4">
    <source>
        <dbReference type="Proteomes" id="UP000799429"/>
    </source>
</evidence>